<feature type="region of interest" description="Disordered" evidence="1">
    <location>
        <begin position="71"/>
        <end position="92"/>
    </location>
</feature>
<dbReference type="EMBL" id="FLQV01000025">
    <property type="protein sequence ID" value="SBS80464.1"/>
    <property type="molecule type" value="Genomic_DNA"/>
</dbReference>
<reference evidence="3" key="1">
    <citation type="submission" date="2016-05" db="EMBL/GenBank/DDBJ databases">
        <authorList>
            <person name="Naeem Raeece"/>
        </authorList>
    </citation>
    <scope>NUCLEOTIDE SEQUENCE [LARGE SCALE GENOMIC DNA]</scope>
</reference>
<sequence length="92" mass="10232">MRTGDFISLRREIHKTVATSLAPNWRCKRILQLSCSVLPTMNGGVMFSGLGAAQKVQVGNSQNLSLKTEQMVRCKTAKPQSRETANPENRRT</sequence>
<organism evidence="2 3">
    <name type="scientific">Plasmodium ovale curtisi</name>
    <dbReference type="NCBI Taxonomy" id="864141"/>
    <lineage>
        <taxon>Eukaryota</taxon>
        <taxon>Sar</taxon>
        <taxon>Alveolata</taxon>
        <taxon>Apicomplexa</taxon>
        <taxon>Aconoidasida</taxon>
        <taxon>Haemosporida</taxon>
        <taxon>Plasmodiidae</taxon>
        <taxon>Plasmodium</taxon>
        <taxon>Plasmodium (Plasmodium)</taxon>
    </lineage>
</organism>
<protein>
    <submittedName>
        <fullName evidence="2">Uncharacterized protein</fullName>
    </submittedName>
</protein>
<evidence type="ECO:0000256" key="1">
    <source>
        <dbReference type="SAM" id="MobiDB-lite"/>
    </source>
</evidence>
<accession>A0A1A8VJ16</accession>
<evidence type="ECO:0000313" key="3">
    <source>
        <dbReference type="Proteomes" id="UP000078546"/>
    </source>
</evidence>
<dbReference type="Proteomes" id="UP000078546">
    <property type="component" value="Unassembled WGS sequence"/>
</dbReference>
<name>A0A1A8VJ16_PLAOA</name>
<feature type="compositionally biased region" description="Polar residues" evidence="1">
    <location>
        <begin position="78"/>
        <end position="92"/>
    </location>
</feature>
<gene>
    <name evidence="2" type="ORF">POVCU1_001120</name>
</gene>
<evidence type="ECO:0000313" key="2">
    <source>
        <dbReference type="EMBL" id="SBS80464.1"/>
    </source>
</evidence>
<dbReference type="AlphaFoldDB" id="A0A1A8VJ16"/>
<proteinExistence type="predicted"/>